<dbReference type="PATRIC" id="fig|92835.4.peg.2840"/>
<dbReference type="AlphaFoldDB" id="A0A0M2H413"/>
<comment type="caution">
    <text evidence="2">The sequence shown here is derived from an EMBL/GenBank/DDBJ whole genome shotgun (WGS) entry which is preliminary data.</text>
</comment>
<keyword evidence="1" id="KW-0472">Membrane</keyword>
<keyword evidence="1" id="KW-0812">Transmembrane</keyword>
<evidence type="ECO:0000313" key="2">
    <source>
        <dbReference type="EMBL" id="KJL38530.1"/>
    </source>
</evidence>
<dbReference type="Proteomes" id="UP000033956">
    <property type="component" value="Unassembled WGS sequence"/>
</dbReference>
<proteinExistence type="predicted"/>
<evidence type="ECO:0000256" key="1">
    <source>
        <dbReference type="SAM" id="Phobius"/>
    </source>
</evidence>
<evidence type="ECO:0000313" key="3">
    <source>
        <dbReference type="Proteomes" id="UP000033956"/>
    </source>
</evidence>
<gene>
    <name evidence="2" type="ORF">RS81_02804</name>
</gene>
<reference evidence="2 3" key="1">
    <citation type="submission" date="2015-02" db="EMBL/GenBank/DDBJ databases">
        <title>Draft genome sequences of ten Microbacterium spp. with emphasis on heavy metal contaminated environments.</title>
        <authorList>
            <person name="Corretto E."/>
        </authorList>
    </citation>
    <scope>NUCLEOTIDE SEQUENCE [LARGE SCALE GENOMIC DNA]</scope>
    <source>
        <strain evidence="2 3">DSM 12510</strain>
    </source>
</reference>
<sequence length="261" mass="28232">MGFVEPILVFFGSVWWIAPAVVGAGAVSYGALTTGRRRARRLELDAARHEETRAYKALVAAKAQVRSAHADLLAAKAQSRASGRQALIDAVLPSDPGTVDAHRRLQAAKQDERSASLALRASRTRIKASYAEYRASSSRDPLPLARLMAEHDAIATRFVAYETDPELAIAYPQMTDARHPATLAFLQALRDAGSHRPSSAQAKVSPPQFLDYRQAVRHLAVAFDEAERAAGAAPRQPVVLGGWTIPEWLGVVRPNTGRPTG</sequence>
<name>A0A0M2H413_9MICO</name>
<protein>
    <submittedName>
        <fullName evidence="2">Uncharacterized protein</fullName>
    </submittedName>
</protein>
<keyword evidence="1" id="KW-1133">Transmembrane helix</keyword>
<accession>A0A0M2H413</accession>
<keyword evidence="3" id="KW-1185">Reference proteome</keyword>
<feature type="transmembrane region" description="Helical" evidence="1">
    <location>
        <begin position="6"/>
        <end position="32"/>
    </location>
</feature>
<dbReference type="STRING" id="92835.RS81_02804"/>
<dbReference type="EMBL" id="JYIZ01000055">
    <property type="protein sequence ID" value="KJL38530.1"/>
    <property type="molecule type" value="Genomic_DNA"/>
</dbReference>
<organism evidence="2 3">
    <name type="scientific">Microbacterium terrae</name>
    <dbReference type="NCBI Taxonomy" id="69369"/>
    <lineage>
        <taxon>Bacteria</taxon>
        <taxon>Bacillati</taxon>
        <taxon>Actinomycetota</taxon>
        <taxon>Actinomycetes</taxon>
        <taxon>Micrococcales</taxon>
        <taxon>Microbacteriaceae</taxon>
        <taxon>Microbacterium</taxon>
    </lineage>
</organism>